<dbReference type="PANTHER" id="PTHR46289:SF14">
    <property type="entry name" value="DUF4371 DOMAIN-CONTAINING PROTEIN"/>
    <property type="match status" value="1"/>
</dbReference>
<proteinExistence type="predicted"/>
<accession>A0AAE1LAC4</accession>
<name>A0AAE1LAC4_9NEOP</name>
<dbReference type="SUPFAM" id="SSF53098">
    <property type="entry name" value="Ribonuclease H-like"/>
    <property type="match status" value="1"/>
</dbReference>
<gene>
    <name evidence="3" type="ORF">KUF71_021903</name>
</gene>
<evidence type="ECO:0000259" key="2">
    <source>
        <dbReference type="Pfam" id="PF05699"/>
    </source>
</evidence>
<feature type="domain" description="HAT C-terminal dimerisation" evidence="2">
    <location>
        <begin position="959"/>
        <end position="1022"/>
    </location>
</feature>
<evidence type="ECO:0000313" key="3">
    <source>
        <dbReference type="EMBL" id="KAK3912333.1"/>
    </source>
</evidence>
<dbReference type="GO" id="GO:0046983">
    <property type="term" value="F:protein dimerization activity"/>
    <property type="evidence" value="ECO:0007669"/>
    <property type="project" value="InterPro"/>
</dbReference>
<dbReference type="InterPro" id="IPR052958">
    <property type="entry name" value="IFN-induced_PKR_regulator"/>
</dbReference>
<organism evidence="3 4">
    <name type="scientific">Frankliniella fusca</name>
    <dbReference type="NCBI Taxonomy" id="407009"/>
    <lineage>
        <taxon>Eukaryota</taxon>
        <taxon>Metazoa</taxon>
        <taxon>Ecdysozoa</taxon>
        <taxon>Arthropoda</taxon>
        <taxon>Hexapoda</taxon>
        <taxon>Insecta</taxon>
        <taxon>Pterygota</taxon>
        <taxon>Neoptera</taxon>
        <taxon>Paraneoptera</taxon>
        <taxon>Thysanoptera</taxon>
        <taxon>Terebrantia</taxon>
        <taxon>Thripoidea</taxon>
        <taxon>Thripidae</taxon>
        <taxon>Frankliniella</taxon>
    </lineage>
</organism>
<reference evidence="3" key="2">
    <citation type="journal article" date="2023" name="BMC Genomics">
        <title>Pest status, molecular evolution, and epigenetic factors derived from the genome assembly of Frankliniella fusca, a thysanopteran phytovirus vector.</title>
        <authorList>
            <person name="Catto M.A."/>
            <person name="Labadie P.E."/>
            <person name="Jacobson A.L."/>
            <person name="Kennedy G.G."/>
            <person name="Srinivasan R."/>
            <person name="Hunt B.G."/>
        </authorList>
    </citation>
    <scope>NUCLEOTIDE SEQUENCE</scope>
    <source>
        <strain evidence="3">PL_HMW_Pooled</strain>
    </source>
</reference>
<dbReference type="Proteomes" id="UP001219518">
    <property type="component" value="Unassembled WGS sequence"/>
</dbReference>
<reference evidence="3" key="1">
    <citation type="submission" date="2021-07" db="EMBL/GenBank/DDBJ databases">
        <authorList>
            <person name="Catto M.A."/>
            <person name="Jacobson A."/>
            <person name="Kennedy G."/>
            <person name="Labadie P."/>
            <person name="Hunt B.G."/>
            <person name="Srinivasan R."/>
        </authorList>
    </citation>
    <scope>NUCLEOTIDE SEQUENCE</scope>
    <source>
        <strain evidence="3">PL_HMW_Pooled</strain>
        <tissue evidence="3">Head</tissue>
    </source>
</reference>
<dbReference type="EMBL" id="JAHWGI010000292">
    <property type="protein sequence ID" value="KAK3912333.1"/>
    <property type="molecule type" value="Genomic_DNA"/>
</dbReference>
<dbReference type="Pfam" id="PF05699">
    <property type="entry name" value="Dimer_Tnp_hAT"/>
    <property type="match status" value="1"/>
</dbReference>
<comment type="caution">
    <text evidence="3">The sequence shown here is derived from an EMBL/GenBank/DDBJ whole genome shotgun (WGS) entry which is preliminary data.</text>
</comment>
<keyword evidence="1" id="KW-1133">Transmembrane helix</keyword>
<dbReference type="InterPro" id="IPR012337">
    <property type="entry name" value="RNaseH-like_sf"/>
</dbReference>
<keyword evidence="4" id="KW-1185">Reference proteome</keyword>
<keyword evidence="1" id="KW-0472">Membrane</keyword>
<evidence type="ECO:0000313" key="4">
    <source>
        <dbReference type="Proteomes" id="UP001219518"/>
    </source>
</evidence>
<dbReference type="AlphaFoldDB" id="A0AAE1LAC4"/>
<keyword evidence="1" id="KW-0812">Transmembrane</keyword>
<feature type="transmembrane region" description="Helical" evidence="1">
    <location>
        <begin position="1044"/>
        <end position="1063"/>
    </location>
</feature>
<dbReference type="PANTHER" id="PTHR46289">
    <property type="entry name" value="52 KDA REPRESSOR OF THE INHIBITOR OF THE PROTEIN KINASE-LIKE PROTEIN-RELATED"/>
    <property type="match status" value="1"/>
</dbReference>
<evidence type="ECO:0000256" key="1">
    <source>
        <dbReference type="SAM" id="Phobius"/>
    </source>
</evidence>
<sequence>MGVDISQWRAAIGRHRHREPGASPSECECTYPYRAPSTEDPLDVRKVLNKHYNFFYLAAVVLPISMVKRKQFFNALVTRLLLLAAGIEANPGPSNSSTSKGNLPQAKRLKTLENFFKVVSVPDPGVAAAAASSIPSGSFVSVELSSASSQPTTVAVASPTSPSTADCTSTATVVTSSSSSTAVKVTSVNKSKHISGDSCDNEEDLHIPSTVQVHGHVANDIGNFIGQKISDLQKRELLLNPWQPPVGYNFPYSTFTFKGKEYKRHLSQKHLDTYRSWLVLSHIARGLFCKYCPWFAVGGVGGQHKNVPLTKLVTEPLIVFKDLLGNQKNSVLANHEQNMYHKIAVEKAKNFLSTYDNPAGDVVNQVNEQRLAQIQENRDRLVPIIRATLFLGKQGLAFRGHRDDGQLLSETEENNRESLTGNEGNFRETLRLMRGVNDSPEPSYSYDLVLPVWDHDRPRGPRTQYYTSRSPLGLMVASGDSKLQEHLKNASSRATYISKTVQNELIKCIGAEIVDKILLRLHKTLFYSILFDETTDVSHKSQLSLVLRYVTADGVYEDFISFVDAFVDLDNAKEDGTYDSEEDEWDEALRAAKNDEKDREIKLTGKAIAQIVLRLLNKLGLPLHKCVGIGTDGCSVMTSELHGAVAEIQKHAKNALRTPCFNHKLNLSISQSNKITCIRNAVGTMKECVKFFDVSAKRNRTLHKYLGHNLSALCETRWIERHDGVLQYSVDLPKILQALESIETWNDSSTSSKAAVLRSALKDTFFLVSVMCLSDILALTLPLSKLFQKPSLNLDTACNMISNLIDVLTKRREKAEEQFKEIWKKIVDLAEVVDAHLVLPRRCGRQGNRANYSTDCPETYFRQAVFIPLLDQVLIDIKERFPPSVVDCFQLPLLLPANVVGISASDLEPKAKLLASKFDGLLPNEVELSEKLLYGELTMWREKWISKNLLEIPEPSAEVLKNCDSDAFPLIHTLITLLTTLPVSNASAERSFSALRRLKSWLRSTMSQDRLTGLALMHVHRDIDISINAIITRFAKSGNRRLELILYFFFLTLYLTYLVFALAM</sequence>
<protein>
    <submittedName>
        <fullName evidence="3">52 kDa repressor of the inhibitor of the protein kinase</fullName>
    </submittedName>
</protein>
<dbReference type="InterPro" id="IPR008906">
    <property type="entry name" value="HATC_C_dom"/>
</dbReference>